<dbReference type="AlphaFoldDB" id="A0A553C826"/>
<evidence type="ECO:0000313" key="2">
    <source>
        <dbReference type="EMBL" id="TRX16645.1"/>
    </source>
</evidence>
<gene>
    <name evidence="2" type="ORF">FNW17_12855</name>
</gene>
<accession>A0A553C826</accession>
<keyword evidence="1" id="KW-0472">Membrane</keyword>
<organism evidence="2 3">
    <name type="scientific">Flavobacterium franklandianum</name>
    <dbReference type="NCBI Taxonomy" id="2594430"/>
    <lineage>
        <taxon>Bacteria</taxon>
        <taxon>Pseudomonadati</taxon>
        <taxon>Bacteroidota</taxon>
        <taxon>Flavobacteriia</taxon>
        <taxon>Flavobacteriales</taxon>
        <taxon>Flavobacteriaceae</taxon>
        <taxon>Flavobacterium</taxon>
    </lineage>
</organism>
<reference evidence="2 3" key="1">
    <citation type="submission" date="2019-07" db="EMBL/GenBank/DDBJ databases">
        <title>Novel species of Flavobacterium.</title>
        <authorList>
            <person name="Liu Q."/>
            <person name="Xin Y.-H."/>
        </authorList>
    </citation>
    <scope>NUCLEOTIDE SEQUENCE [LARGE SCALE GENOMIC DNA]</scope>
    <source>
        <strain evidence="2 3">LB3P56</strain>
    </source>
</reference>
<protein>
    <submittedName>
        <fullName evidence="2">Uncharacterized protein</fullName>
    </submittedName>
</protein>
<evidence type="ECO:0000256" key="1">
    <source>
        <dbReference type="SAM" id="Phobius"/>
    </source>
</evidence>
<dbReference type="EMBL" id="VJZR01000012">
    <property type="protein sequence ID" value="TRX16645.1"/>
    <property type="molecule type" value="Genomic_DNA"/>
</dbReference>
<feature type="transmembrane region" description="Helical" evidence="1">
    <location>
        <begin position="90"/>
        <end position="111"/>
    </location>
</feature>
<evidence type="ECO:0000313" key="3">
    <source>
        <dbReference type="Proteomes" id="UP000318585"/>
    </source>
</evidence>
<sequence length="151" mass="16847">MKKLIERTNISENSKDSNAYEQLGKLLNSIEIKELPDETVDLINNEIEQINSISDIDKYFVKAIKEKENGVIKLIEKKHKIAPKNYYRKLWMILGMSIFGIPMGVAFGLSIGNLGMLGIGLPIGMAIGIGVGSSMDKKAFNEGRQLDFEVK</sequence>
<keyword evidence="1" id="KW-0812">Transmembrane</keyword>
<name>A0A553C826_9FLAO</name>
<feature type="transmembrane region" description="Helical" evidence="1">
    <location>
        <begin position="117"/>
        <end position="135"/>
    </location>
</feature>
<keyword evidence="1" id="KW-1133">Transmembrane helix</keyword>
<dbReference type="OrthoDB" id="769130at2"/>
<dbReference type="Proteomes" id="UP000318585">
    <property type="component" value="Unassembled WGS sequence"/>
</dbReference>
<proteinExistence type="predicted"/>
<keyword evidence="3" id="KW-1185">Reference proteome</keyword>
<dbReference type="RefSeq" id="WP_143391936.1">
    <property type="nucleotide sequence ID" value="NZ_VJZQ01000036.1"/>
</dbReference>
<comment type="caution">
    <text evidence="2">The sequence shown here is derived from an EMBL/GenBank/DDBJ whole genome shotgun (WGS) entry which is preliminary data.</text>
</comment>